<protein>
    <submittedName>
        <fullName evidence="3">Sortase family protein</fullName>
    </submittedName>
</protein>
<reference evidence="3 4" key="1">
    <citation type="journal article" date="2011" name="Stand. Genomic Sci.">
        <title>Complete genome sequence of the filamentous gliding predatory bacterium Herpetosiphon aurantiacus type strain (114-95(T)).</title>
        <authorList>
            <person name="Kiss H."/>
            <person name="Nett M."/>
            <person name="Domin N."/>
            <person name="Martin K."/>
            <person name="Maresca J.A."/>
            <person name="Copeland A."/>
            <person name="Lapidus A."/>
            <person name="Lucas S."/>
            <person name="Berry K.W."/>
            <person name="Glavina Del Rio T."/>
            <person name="Dalin E."/>
            <person name="Tice H."/>
            <person name="Pitluck S."/>
            <person name="Richardson P."/>
            <person name="Bruce D."/>
            <person name="Goodwin L."/>
            <person name="Han C."/>
            <person name="Detter J.C."/>
            <person name="Schmutz J."/>
            <person name="Brettin T."/>
            <person name="Land M."/>
            <person name="Hauser L."/>
            <person name="Kyrpides N.C."/>
            <person name="Ivanova N."/>
            <person name="Goker M."/>
            <person name="Woyke T."/>
            <person name="Klenk H.P."/>
            <person name="Bryant D.A."/>
        </authorList>
    </citation>
    <scope>NUCLEOTIDE SEQUENCE [LARGE SCALE GENOMIC DNA]</scope>
    <source>
        <strain evidence="4">ATCC 23779 / DSM 785 / 114-95</strain>
    </source>
</reference>
<dbReference type="SUPFAM" id="SSF63817">
    <property type="entry name" value="Sortase"/>
    <property type="match status" value="1"/>
</dbReference>
<dbReference type="EMBL" id="CP000875">
    <property type="protein sequence ID" value="ABX07273.1"/>
    <property type="molecule type" value="Genomic_DNA"/>
</dbReference>
<keyword evidence="4" id="KW-1185">Reference proteome</keyword>
<dbReference type="BioCyc" id="HAUR316274:GHYA-4699-MONOMER"/>
<dbReference type="KEGG" id="hau:Haur_4642"/>
<evidence type="ECO:0000256" key="2">
    <source>
        <dbReference type="SAM" id="Phobius"/>
    </source>
</evidence>
<dbReference type="Gene3D" id="2.40.260.10">
    <property type="entry name" value="Sortase"/>
    <property type="match status" value="1"/>
</dbReference>
<dbReference type="NCBIfam" id="TIGR01076">
    <property type="entry name" value="sortase_fam"/>
    <property type="match status" value="1"/>
</dbReference>
<evidence type="ECO:0000256" key="1">
    <source>
        <dbReference type="ARBA" id="ARBA00022801"/>
    </source>
</evidence>
<dbReference type="InterPro" id="IPR023365">
    <property type="entry name" value="Sortase_dom-sf"/>
</dbReference>
<gene>
    <name evidence="3" type="ordered locus">Haur_4642</name>
</gene>
<keyword evidence="2" id="KW-0812">Transmembrane</keyword>
<evidence type="ECO:0000313" key="3">
    <source>
        <dbReference type="EMBL" id="ABX07273.1"/>
    </source>
</evidence>
<organism evidence="3 4">
    <name type="scientific">Herpetosiphon aurantiacus (strain ATCC 23779 / DSM 785 / 114-95)</name>
    <dbReference type="NCBI Taxonomy" id="316274"/>
    <lineage>
        <taxon>Bacteria</taxon>
        <taxon>Bacillati</taxon>
        <taxon>Chloroflexota</taxon>
        <taxon>Chloroflexia</taxon>
        <taxon>Herpetosiphonales</taxon>
        <taxon>Herpetosiphonaceae</taxon>
        <taxon>Herpetosiphon</taxon>
    </lineage>
</organism>
<accession>A9B186</accession>
<feature type="transmembrane region" description="Helical" evidence="2">
    <location>
        <begin position="76"/>
        <end position="94"/>
    </location>
</feature>
<proteinExistence type="predicted"/>
<keyword evidence="2" id="KW-0472">Membrane</keyword>
<dbReference type="AlphaFoldDB" id="A9B186"/>
<dbReference type="HOGENOM" id="CLU_932839_0_0_0"/>
<dbReference type="eggNOG" id="COG3764">
    <property type="taxonomic scope" value="Bacteria"/>
</dbReference>
<dbReference type="GO" id="GO:0016787">
    <property type="term" value="F:hydrolase activity"/>
    <property type="evidence" value="ECO:0007669"/>
    <property type="project" value="UniProtKB-KW"/>
</dbReference>
<dbReference type="InParanoid" id="A9B186"/>
<evidence type="ECO:0000313" key="4">
    <source>
        <dbReference type="Proteomes" id="UP000000787"/>
    </source>
</evidence>
<dbReference type="STRING" id="316274.Haur_4642"/>
<keyword evidence="1" id="KW-0378">Hydrolase</keyword>
<keyword evidence="2" id="KW-1133">Transmembrane helix</keyword>
<dbReference type="InterPro" id="IPR005754">
    <property type="entry name" value="Sortase"/>
</dbReference>
<name>A9B186_HERA2</name>
<dbReference type="Proteomes" id="UP000000787">
    <property type="component" value="Chromosome"/>
</dbReference>
<sequence>MKHIEYEFVVVQPPTIDSTHDDLGLLQELLAAPPPVRSSLHRPAQLRSLKEERKTALQGYRFRGVLDAILVRSERLLIVGVIIFFGYWVVNIYGRDWWYARNNPAAPAVAWEALAPGASAAELDRVLGQQLPVIAPAISAAAPDYLVPAQAFILPPASPTPTPDPMSFVPKRMIVPTMELDSPVREVFLRDGIWEVADYAVGYHHGTALPGKGNSVFAGHAGIRGSVFARLNELQIGQDIYVETADTRYHYQVQTIQQVWPNQVEVMYPTEQAIITMITCTAWDTQRLVVKARLIDQAALSS</sequence>
<dbReference type="Pfam" id="PF04203">
    <property type="entry name" value="Sortase"/>
    <property type="match status" value="1"/>
</dbReference>